<dbReference type="Gene3D" id="3.40.50.200">
    <property type="entry name" value="Peptidase S8/S53 domain"/>
    <property type="match status" value="1"/>
</dbReference>
<feature type="compositionally biased region" description="Low complexity" evidence="11">
    <location>
        <begin position="263"/>
        <end position="274"/>
    </location>
</feature>
<dbReference type="InterPro" id="IPR054090">
    <property type="entry name" value="Cep192_Spd-2-like_dom"/>
</dbReference>
<protein>
    <submittedName>
        <fullName evidence="13">Multicopper oxidase, type 2</fullName>
    </submittedName>
</protein>
<dbReference type="CDD" id="cd04056">
    <property type="entry name" value="Peptidases_S53"/>
    <property type="match status" value="1"/>
</dbReference>
<evidence type="ECO:0000313" key="13">
    <source>
        <dbReference type="EMBL" id="RXH54686.1"/>
    </source>
</evidence>
<evidence type="ECO:0000256" key="11">
    <source>
        <dbReference type="SAM" id="MobiDB-lite"/>
    </source>
</evidence>
<evidence type="ECO:0000313" key="14">
    <source>
        <dbReference type="Proteomes" id="UP000289437"/>
    </source>
</evidence>
<comment type="subcellular location">
    <subcellularLocation>
        <location evidence="2">Cytoplasm</location>
    </subcellularLocation>
</comment>
<keyword evidence="7" id="KW-0720">Serine protease</keyword>
<dbReference type="EMBL" id="RDSM01000003">
    <property type="protein sequence ID" value="RXH54686.1"/>
    <property type="molecule type" value="Genomic_DNA"/>
</dbReference>
<dbReference type="PROSITE" id="PS51695">
    <property type="entry name" value="SEDOLISIN"/>
    <property type="match status" value="1"/>
</dbReference>
<name>A0A4Q0SZZ8_9BACT</name>
<dbReference type="GO" id="GO:0046872">
    <property type="term" value="F:metal ion binding"/>
    <property type="evidence" value="ECO:0007669"/>
    <property type="project" value="UniProtKB-KW"/>
</dbReference>
<keyword evidence="3" id="KW-0963">Cytoplasm</keyword>
<comment type="similarity">
    <text evidence="10">Belongs to the peptidase S8 family.</text>
</comment>
<evidence type="ECO:0000256" key="7">
    <source>
        <dbReference type="ARBA" id="ARBA00022825"/>
    </source>
</evidence>
<dbReference type="Pfam" id="PF15780">
    <property type="entry name" value="ASH"/>
    <property type="match status" value="4"/>
</dbReference>
<keyword evidence="14" id="KW-1185">Reference proteome</keyword>
<dbReference type="InterPro" id="IPR023828">
    <property type="entry name" value="Peptidase_S8_Ser-AS"/>
</dbReference>
<dbReference type="InterPro" id="IPR015366">
    <property type="entry name" value="S53_propep"/>
</dbReference>
<keyword evidence="6" id="KW-0378">Hydrolase</keyword>
<reference evidence="14" key="2">
    <citation type="submission" date="2019-02" db="EMBL/GenBank/DDBJ databases">
        <title>Granulicella sibirica sp. nov., a psychrotolerant acidobacterium isolated from an organic soil layer in forested tundra, West Siberia.</title>
        <authorList>
            <person name="Oshkin I.Y."/>
            <person name="Kulichevskaya I.S."/>
            <person name="Rijpstra W.I.C."/>
            <person name="Sinninghe Damste J.S."/>
            <person name="Rakitin A.L."/>
            <person name="Ravin N.V."/>
            <person name="Dedysh S.N."/>
        </authorList>
    </citation>
    <scope>NUCLEOTIDE SEQUENCE [LARGE SCALE GENOMIC DNA]</scope>
    <source>
        <strain evidence="14">AF10</strain>
    </source>
</reference>
<evidence type="ECO:0000256" key="4">
    <source>
        <dbReference type="ARBA" id="ARBA00022670"/>
    </source>
</evidence>
<evidence type="ECO:0000256" key="1">
    <source>
        <dbReference type="ARBA" id="ARBA00001913"/>
    </source>
</evidence>
<dbReference type="PROSITE" id="PS00138">
    <property type="entry name" value="SUBTILASE_SER"/>
    <property type="match status" value="1"/>
</dbReference>
<evidence type="ECO:0000259" key="12">
    <source>
        <dbReference type="PROSITE" id="PS51695"/>
    </source>
</evidence>
<evidence type="ECO:0000256" key="10">
    <source>
        <dbReference type="PROSITE-ProRule" id="PRU01240"/>
    </source>
</evidence>
<dbReference type="SMART" id="SM00944">
    <property type="entry name" value="Pro-kuma_activ"/>
    <property type="match status" value="1"/>
</dbReference>
<dbReference type="SUPFAM" id="SSF54897">
    <property type="entry name" value="Protease propeptides/inhibitors"/>
    <property type="match status" value="1"/>
</dbReference>
<dbReference type="PROSITE" id="PS51892">
    <property type="entry name" value="SUBTILASE"/>
    <property type="match status" value="1"/>
</dbReference>
<dbReference type="GO" id="GO:0006508">
    <property type="term" value="P:proteolysis"/>
    <property type="evidence" value="ECO:0007669"/>
    <property type="project" value="UniProtKB-KW"/>
</dbReference>
<organism evidence="13 14">
    <name type="scientific">Granulicella sibirica</name>
    <dbReference type="NCBI Taxonomy" id="2479048"/>
    <lineage>
        <taxon>Bacteria</taxon>
        <taxon>Pseudomonadati</taxon>
        <taxon>Acidobacteriota</taxon>
        <taxon>Terriglobia</taxon>
        <taxon>Terriglobales</taxon>
        <taxon>Acidobacteriaceae</taxon>
        <taxon>Granulicella</taxon>
    </lineage>
</organism>
<dbReference type="CDD" id="cd11377">
    <property type="entry name" value="Pro-peptidase_S53"/>
    <property type="match status" value="1"/>
</dbReference>
<dbReference type="GO" id="GO:0008240">
    <property type="term" value="F:tripeptidyl-peptidase activity"/>
    <property type="evidence" value="ECO:0007669"/>
    <property type="project" value="TreeGrafter"/>
</dbReference>
<dbReference type="Gene3D" id="2.60.40.10">
    <property type="entry name" value="Immunoglobulins"/>
    <property type="match status" value="7"/>
</dbReference>
<keyword evidence="8" id="KW-0106">Calcium</keyword>
<comment type="caution">
    <text evidence="13">The sequence shown here is derived from an EMBL/GenBank/DDBJ whole genome shotgun (WGS) entry which is preliminary data.</text>
</comment>
<keyword evidence="9" id="KW-0865">Zymogen</keyword>
<dbReference type="InterPro" id="IPR013783">
    <property type="entry name" value="Ig-like_fold"/>
</dbReference>
<dbReference type="InterPro" id="IPR031549">
    <property type="entry name" value="ASH"/>
</dbReference>
<dbReference type="Pfam" id="PF22073">
    <property type="entry name" value="Cep192_D4"/>
    <property type="match status" value="1"/>
</dbReference>
<dbReference type="InterPro" id="IPR050819">
    <property type="entry name" value="Tripeptidyl-peptidase_I"/>
</dbReference>
<proteinExistence type="inferred from homology"/>
<comment type="cofactor">
    <cofactor evidence="1">
        <name>Ca(2+)</name>
        <dbReference type="ChEBI" id="CHEBI:29108"/>
    </cofactor>
</comment>
<dbReference type="GO" id="GO:0004252">
    <property type="term" value="F:serine-type endopeptidase activity"/>
    <property type="evidence" value="ECO:0007669"/>
    <property type="project" value="InterPro"/>
</dbReference>
<keyword evidence="5" id="KW-0479">Metal-binding</keyword>
<dbReference type="PANTHER" id="PTHR14218">
    <property type="entry name" value="PROTEASE S8 TRIPEPTIDYL PEPTIDASE I CLN2"/>
    <property type="match status" value="1"/>
</dbReference>
<dbReference type="SUPFAM" id="SSF52743">
    <property type="entry name" value="Subtilisin-like"/>
    <property type="match status" value="1"/>
</dbReference>
<dbReference type="Proteomes" id="UP000289437">
    <property type="component" value="Unassembled WGS sequence"/>
</dbReference>
<dbReference type="InterPro" id="IPR036852">
    <property type="entry name" value="Peptidase_S8/S53_dom_sf"/>
</dbReference>
<evidence type="ECO:0000256" key="8">
    <source>
        <dbReference type="ARBA" id="ARBA00022837"/>
    </source>
</evidence>
<evidence type="ECO:0000256" key="5">
    <source>
        <dbReference type="ARBA" id="ARBA00022723"/>
    </source>
</evidence>
<evidence type="ECO:0000256" key="6">
    <source>
        <dbReference type="ARBA" id="ARBA00022801"/>
    </source>
</evidence>
<evidence type="ECO:0000256" key="2">
    <source>
        <dbReference type="ARBA" id="ARBA00004496"/>
    </source>
</evidence>
<dbReference type="PANTHER" id="PTHR14218:SF15">
    <property type="entry name" value="TRIPEPTIDYL-PEPTIDASE 1"/>
    <property type="match status" value="1"/>
</dbReference>
<sequence length="1532" mass="153247">MIHYPGNKGYSFMRFKDFGQVIPAVVVAFGLLCTAQAQQNSGVGSPSSNFVRSLVSERVDDTKLVKLSGNTHPLAKQTNDLGRADADKVLERMVLVLKRSPEQEKALAEFNERQYDPASPDFHHWLSAEEFGRLYGPSDSDMTAITGWLVSRGLSIQEVSKGRVSIQFSGTIGQVQEAFHVEMHRYLANGKQHLANDRDPQIPDALSPVVVGIASLNDFFPKHYSHPGNYVKRDLQTGKYSLLTSVPFDGKQAVSGGVSQQHSDTASLSSTNSSGKVQPEFGYVDPNTGYQREELSPYDVATIYNILPLWNESTPINGKGVKVAIVGLSDVQTTDFNTFRSSFGLPAGTLTTLHSGTDPGVTDSQGENTEDVEMVSATAPGAEVVLVSDVDNATTNGLVTAINYIVENKVAPILTMSYGECELNNGSANNSLYNSIFQQAATSGISSFVAAGDSGSAVCTSQNGTPPYADQYGLQVSGMASTPYVTAVGGTDVQWPLTEATNPVSTYWNATNDSHGASAKGYMPEMSWNDTCTNPLLRNVYTSYSNNEALCNDAVSGSPGLVEMASGSGGVSRCTTPSGTAPSTCSGGYAKPSWQTGVAGIPADGKRDLPDVSMFAAYGFQSSTGIPGSALLICQATASPETSCDYTNPNYIVYQENGGTSAASPLTAGIMALVIQKTGSAQGLANPVFYQLAAKENYSACNSNTVAAGNTCIFYDTTSGSNAAVCFTGDTDCVTNTTGDQAGILSGYNATTGYDLTTGLGSFNVANLVNAWPSATQAGTVTVTPTSVTFPSTAEGVSSTTKEVATLKNTGTTAVTIKSYVLSGTGSTSYSVATTCGTSLAASASCTFTLTFTPKAAGALPATLTITDTAGSGTQTVAVSGTGVAPALTVAVSPTSLTFASTAAGATSAAQSVTVKNTGTATVTLGTVSFTGTNATSFLKSATTCGTSLAAAASCTISVEFKPASAGSLTASLSVADNATGSPQLVALAGTGAAALTVAVSPTSLTFASTTVGATSAAQVVTVKNTGAAAVTLGTVSFTGTNATSFLKSATTGGTSLAAAASCTISVEFKPVTTGALKASLSVADNATGSPQLVSLAGTGAAALTVAVSPTSLTFASTTVGVTSAAQVVTVKNSGTASVTLGTVSFTGTNASSFLKSATTCGTSLAAAASCTISVEFKPATAGSLAASLSVADNATGSPQLVSLAGTGAATLTVAVSPTSLTFASTTVGVTSAAQVVTVKNTGTAAVTLGTVGFTGTNATSFLKSATTCGTSLAAAASCTISVEFKPAAAGSLTASLSVADNATGSPQLVALTGTGVAATISVTVTPASIVFPNTVTGVTSSAQAIALKNTGTGIASISSIVIGGSNPASFTQLNSCGSTLAAGGSCIIYAAFKPTSAAAAKGTISITDNAAGSPQSIALSGTGTAMPSVKLSTANVAFAATKTGTTSSAQAVTLTNTGAATLSLLSITLGGTNPADFAMLNTCGASLAPNANCTVAVAFAPLSAAAFKATLSIADNGVASPQLITVSGTGN</sequence>
<dbReference type="InterPro" id="IPR030400">
    <property type="entry name" value="Sedolisin_dom"/>
</dbReference>
<dbReference type="Pfam" id="PF09286">
    <property type="entry name" value="Pro-kuma_activ"/>
    <property type="match status" value="1"/>
</dbReference>
<accession>A0A4Q0SZZ8</accession>
<gene>
    <name evidence="13" type="ORF">GRAN_3790</name>
</gene>
<dbReference type="NCBIfam" id="NF012200">
    <property type="entry name" value="choice_anch_D"/>
    <property type="match status" value="7"/>
</dbReference>
<feature type="domain" description="Peptidase S53" evidence="12">
    <location>
        <begin position="294"/>
        <end position="775"/>
    </location>
</feature>
<feature type="region of interest" description="Disordered" evidence="11">
    <location>
        <begin position="254"/>
        <end position="279"/>
    </location>
</feature>
<evidence type="ECO:0000256" key="9">
    <source>
        <dbReference type="ARBA" id="ARBA00023145"/>
    </source>
</evidence>
<dbReference type="GO" id="GO:0005737">
    <property type="term" value="C:cytoplasm"/>
    <property type="evidence" value="ECO:0007669"/>
    <property type="project" value="UniProtKB-SubCell"/>
</dbReference>
<comment type="caution">
    <text evidence="10">Lacks conserved residue(s) required for the propagation of feature annotation.</text>
</comment>
<keyword evidence="4" id="KW-0645">Protease</keyword>
<evidence type="ECO:0000256" key="3">
    <source>
        <dbReference type="ARBA" id="ARBA00022490"/>
    </source>
</evidence>
<reference evidence="13 14" key="1">
    <citation type="submission" date="2018-11" db="EMBL/GenBank/DDBJ databases">
        <authorList>
            <person name="Mardanov A.V."/>
            <person name="Ravin N.V."/>
            <person name="Dedysh S.N."/>
        </authorList>
    </citation>
    <scope>NUCLEOTIDE SEQUENCE [LARGE SCALE GENOMIC DNA]</scope>
    <source>
        <strain evidence="13 14">AF10</strain>
    </source>
</reference>